<evidence type="ECO:0000259" key="2">
    <source>
        <dbReference type="Pfam" id="PF13472"/>
    </source>
</evidence>
<dbReference type="EMBL" id="UINC01054191">
    <property type="protein sequence ID" value="SVB71595.1"/>
    <property type="molecule type" value="Genomic_DNA"/>
</dbReference>
<feature type="domain" description="SGNH hydrolase-type esterase" evidence="2">
    <location>
        <begin position="109"/>
        <end position="319"/>
    </location>
</feature>
<dbReference type="Pfam" id="PF13472">
    <property type="entry name" value="Lipase_GDSL_2"/>
    <property type="match status" value="1"/>
</dbReference>
<sequence>MNRLWMFRLSAAGIPTVLGLVAIVFVLIEQERLVFEDGSIRLQSPPTYVQEPGHDRTGHKYLYDSELGWRNIANWEATTFGKKLTTNSKHLRDREYTYEKPEGWKRILVLGDSFTWGYGVANDDIFTEVLEERFENEGKQWEVLNTGVSGWGTDQEYLYYVRDGVKFTPDIVVLAFYIGNDPNNNVESIQYGLNKPLFMDMNLTVANVPVPKPLTDNTKIMRSTIHGLAISTKIMQELTKECNKTGAQLVIMKFGLFQMPNSKSARQTEATFHSLVPAITKLGGAHYLDLDAEFEKRSATVEQLTKGIADGHWNPYGHETVAEILHDFLLAQSLLK</sequence>
<gene>
    <name evidence="3" type="ORF">METZ01_LOCUS224449</name>
</gene>
<name>A0A382G9W2_9ZZZZ</name>
<dbReference type="InterPro" id="IPR036514">
    <property type="entry name" value="SGNH_hydro_sf"/>
</dbReference>
<feature type="transmembrane region" description="Helical" evidence="1">
    <location>
        <begin position="6"/>
        <end position="28"/>
    </location>
</feature>
<dbReference type="PANTHER" id="PTHR30383">
    <property type="entry name" value="THIOESTERASE 1/PROTEASE 1/LYSOPHOSPHOLIPASE L1"/>
    <property type="match status" value="1"/>
</dbReference>
<evidence type="ECO:0000256" key="1">
    <source>
        <dbReference type="SAM" id="Phobius"/>
    </source>
</evidence>
<keyword evidence="1" id="KW-0472">Membrane</keyword>
<dbReference type="Gene3D" id="3.40.50.1110">
    <property type="entry name" value="SGNH hydrolase"/>
    <property type="match status" value="1"/>
</dbReference>
<dbReference type="AlphaFoldDB" id="A0A382G9W2"/>
<evidence type="ECO:0000313" key="3">
    <source>
        <dbReference type="EMBL" id="SVB71595.1"/>
    </source>
</evidence>
<reference evidence="3" key="1">
    <citation type="submission" date="2018-05" db="EMBL/GenBank/DDBJ databases">
        <authorList>
            <person name="Lanie J.A."/>
            <person name="Ng W.-L."/>
            <person name="Kazmierczak K.M."/>
            <person name="Andrzejewski T.M."/>
            <person name="Davidsen T.M."/>
            <person name="Wayne K.J."/>
            <person name="Tettelin H."/>
            <person name="Glass J.I."/>
            <person name="Rusch D."/>
            <person name="Podicherti R."/>
            <person name="Tsui H.-C.T."/>
            <person name="Winkler M.E."/>
        </authorList>
    </citation>
    <scope>NUCLEOTIDE SEQUENCE</scope>
</reference>
<proteinExistence type="predicted"/>
<dbReference type="InterPro" id="IPR013830">
    <property type="entry name" value="SGNH_hydro"/>
</dbReference>
<dbReference type="InterPro" id="IPR051532">
    <property type="entry name" value="Ester_Hydrolysis_Enzymes"/>
</dbReference>
<accession>A0A382G9W2</accession>
<dbReference type="SUPFAM" id="SSF52266">
    <property type="entry name" value="SGNH hydrolase"/>
    <property type="match status" value="1"/>
</dbReference>
<keyword evidence="1" id="KW-1133">Transmembrane helix</keyword>
<keyword evidence="1" id="KW-0812">Transmembrane</keyword>
<protein>
    <recommendedName>
        <fullName evidence="2">SGNH hydrolase-type esterase domain-containing protein</fullName>
    </recommendedName>
</protein>
<organism evidence="3">
    <name type="scientific">marine metagenome</name>
    <dbReference type="NCBI Taxonomy" id="408172"/>
    <lineage>
        <taxon>unclassified sequences</taxon>
        <taxon>metagenomes</taxon>
        <taxon>ecological metagenomes</taxon>
    </lineage>
</organism>